<comment type="caution">
    <text evidence="1">The sequence shown here is derived from an EMBL/GenBank/DDBJ whole genome shotgun (WGS) entry which is preliminary data.</text>
</comment>
<protein>
    <recommendedName>
        <fullName evidence="3">Anti-sigma factor</fullName>
    </recommendedName>
</protein>
<evidence type="ECO:0000313" key="1">
    <source>
        <dbReference type="EMBL" id="MBU3029050.1"/>
    </source>
</evidence>
<reference evidence="1" key="1">
    <citation type="submission" date="2021-06" db="EMBL/GenBank/DDBJ databases">
        <title>Paracoccus bacterium XHP0099 sp. nov., isolated from the surface waters of the Yellow Sea.</title>
        <authorList>
            <person name="Xue H."/>
            <person name="Zhang D."/>
        </authorList>
    </citation>
    <scope>NUCLEOTIDE SEQUENCE</scope>
    <source>
        <strain evidence="1">XHP0099</strain>
    </source>
</reference>
<gene>
    <name evidence="1" type="ORF">KNW02_02820</name>
</gene>
<proteinExistence type="predicted"/>
<sequence>MQIDDETLMALADGELDPARADELRRLVARDPALQARLHRFEETRRLLAGLRLAPEGEDPLAAMIRGAVTPEAPALPPPANLNRPPWVALAASLAVAVLGLGWWQWSGRAPDGFAPAELAALDGLPSGEVRRLESGEELAMIASFRDGDGALCREYETSGGDLVRVVLACRDDGAWQQRFAAVTKADGGEYRPASGEGSIDEALAAIGAQGPLSLEEEEAVLRK</sequence>
<dbReference type="RefSeq" id="WP_216031748.1">
    <property type="nucleotide sequence ID" value="NZ_JAHKNG010000003.1"/>
</dbReference>
<keyword evidence="2" id="KW-1185">Reference proteome</keyword>
<dbReference type="Proteomes" id="UP001166191">
    <property type="component" value="Unassembled WGS sequence"/>
</dbReference>
<evidence type="ECO:0008006" key="3">
    <source>
        <dbReference type="Google" id="ProtNLM"/>
    </source>
</evidence>
<evidence type="ECO:0000313" key="2">
    <source>
        <dbReference type="Proteomes" id="UP001166191"/>
    </source>
</evidence>
<accession>A0ABS6AH92</accession>
<dbReference type="EMBL" id="JAHKNG010000003">
    <property type="protein sequence ID" value="MBU3029050.1"/>
    <property type="molecule type" value="Genomic_DNA"/>
</dbReference>
<organism evidence="1 2">
    <name type="scientific">Paracoccus marinaquae</name>
    <dbReference type="NCBI Taxonomy" id="2841926"/>
    <lineage>
        <taxon>Bacteria</taxon>
        <taxon>Pseudomonadati</taxon>
        <taxon>Pseudomonadota</taxon>
        <taxon>Alphaproteobacteria</taxon>
        <taxon>Rhodobacterales</taxon>
        <taxon>Paracoccaceae</taxon>
        <taxon>Paracoccus</taxon>
    </lineage>
</organism>
<name>A0ABS6AH92_9RHOB</name>